<dbReference type="AlphaFoldDB" id="F3L3S7"/>
<comment type="caution">
    <text evidence="1">The sequence shown here is derived from an EMBL/GenBank/DDBJ whole genome shotgun (WGS) entry which is preliminary data.</text>
</comment>
<sequence>MFVGLAYQFKSLPVKAVIEYNDDQYEFNRTGARPYTPSSPVSYGLEWEALPGITLGVSHQHGDNVSFSFSAALDTKARPARYAPPEFISSRDLPQSQLPPQINKRSWYDRLLYDVERSGLLLVAGRLSDDGSQAELIVGNKIYPLWADAIARHVALADLHLPPSVKKLYLIAEDGGHRASSVVVPRPSTLPLIQDTLSRQIRVLGGADLLGPRQQTDFTTGKINITADLNNRLQLFDPDDPARYQVYVQIGAEYAISNHWALKGVYGVDITNTFDESRRKNSDSVLPKVRSDIVKYLTEGETGLDSLMLEGRDSLSSSLHYRLFGGVLEEMYSGIGGEMLYWPAQSRLAFGLSAAYVRQRAFDKSLDLLDYSVATGFVSAYWASPFYNYDAGVHVGRYLAKDLGATFELRRTFDNGWQVGLWATLTDVPFDTFGEGSFDKGFYFKIPLNGLFGSNTRSAYSTRMRPIQRDGGQRLENHSGNLFWDLRDTRFDGLVGTVGRMLP</sequence>
<organism evidence="1 2">
    <name type="scientific">Aequoribacter fuscus</name>
    <dbReference type="NCBI Taxonomy" id="2518989"/>
    <lineage>
        <taxon>Bacteria</taxon>
        <taxon>Pseudomonadati</taxon>
        <taxon>Pseudomonadota</taxon>
        <taxon>Gammaproteobacteria</taxon>
        <taxon>Cellvibrionales</taxon>
        <taxon>Halieaceae</taxon>
        <taxon>Aequoribacter</taxon>
    </lineage>
</organism>
<name>F3L3S7_9GAMM</name>
<dbReference type="InterPro" id="IPR010344">
    <property type="entry name" value="YbjH"/>
</dbReference>
<evidence type="ECO:0000313" key="2">
    <source>
        <dbReference type="Proteomes" id="UP000005615"/>
    </source>
</evidence>
<dbReference type="Pfam" id="PF06082">
    <property type="entry name" value="YjbH"/>
    <property type="match status" value="1"/>
</dbReference>
<dbReference type="Proteomes" id="UP000005615">
    <property type="component" value="Unassembled WGS sequence"/>
</dbReference>
<keyword evidence="2" id="KW-1185">Reference proteome</keyword>
<accession>F3L3S7</accession>
<dbReference type="eggNOG" id="COG3637">
    <property type="taxonomic scope" value="Bacteria"/>
</dbReference>
<proteinExistence type="predicted"/>
<reference evidence="1 2" key="1">
    <citation type="journal article" date="2011" name="J. Bacteriol.">
        <title>Genome sequence of strain IMCC3088, a proteorhodopsin-containing marine bacterium belonging to the OM60/NOR5 clade.</title>
        <authorList>
            <person name="Jang Y."/>
            <person name="Oh H.M."/>
            <person name="Kang I."/>
            <person name="Lee K."/>
            <person name="Yang S.J."/>
            <person name="Cho J.C."/>
        </authorList>
    </citation>
    <scope>NUCLEOTIDE SEQUENCE [LARGE SCALE GENOMIC DNA]</scope>
    <source>
        <strain evidence="1 2">IMCC3088</strain>
    </source>
</reference>
<gene>
    <name evidence="1" type="ORF">IMCC3088_2269</name>
</gene>
<dbReference type="STRING" id="2518989.IMCC3088_2269"/>
<dbReference type="EMBL" id="AEIG01000066">
    <property type="protein sequence ID" value="EGG29050.1"/>
    <property type="molecule type" value="Genomic_DNA"/>
</dbReference>
<evidence type="ECO:0000313" key="1">
    <source>
        <dbReference type="EMBL" id="EGG29050.1"/>
    </source>
</evidence>
<evidence type="ECO:0008006" key="3">
    <source>
        <dbReference type="Google" id="ProtNLM"/>
    </source>
</evidence>
<protein>
    <recommendedName>
        <fullName evidence="3">YjbH domain-containing protein</fullName>
    </recommendedName>
</protein>